<sequence>MKITKSILLAVPLLLSGPLSHGVIAQTAPTTRFQGNISGVFTGADTGVVTGLGTNNFTWGVGSPPGRLTFTGKPFDVNVTTGYVYGPRARNDREVFSLGTLDYFNGTIQRGTEANSVRLDVTTQVTSPVGTNPTTFQAPLNLINSPNTSDPIASADSVFLPKNLPPVVMQTLGGAPITLEIPGFGTTTGSGFSTIDQFFVLERGTATADLLGRFVPACDPIVNGATSVEYSGPTITATFMPNFNLTISQAAQLCGYDHFNWYQVIDTDPNPPGGLSVPYVDPPIGGGPAFGGFADNLPFYWDEQGSTNTGYHLQDNLRANKLLYEDTPSEPSLTAGQFLGFNTSLVGVLPDNTWDTLYAFSWKSDFNGTVGGVSSRRTIGSPDPGGTGGVFDLQLDLNPDEVPEEVRNLMERDGSRNASTTIEPAAKVPEPSTLLGTILALGVGLFSRKAKKNQKH</sequence>
<dbReference type="NCBIfam" id="TIGR02595">
    <property type="entry name" value="PEP_CTERM"/>
    <property type="match status" value="1"/>
</dbReference>
<keyword evidence="1" id="KW-0732">Signal</keyword>
<organism evidence="2 3">
    <name type="scientific">Microcystis aeruginosa G11-04</name>
    <dbReference type="NCBI Taxonomy" id="2685956"/>
    <lineage>
        <taxon>Bacteria</taxon>
        <taxon>Bacillati</taxon>
        <taxon>Cyanobacteriota</taxon>
        <taxon>Cyanophyceae</taxon>
        <taxon>Oscillatoriophycideae</taxon>
        <taxon>Chroococcales</taxon>
        <taxon>Microcystaceae</taxon>
        <taxon>Microcystis</taxon>
    </lineage>
</organism>
<proteinExistence type="predicted"/>
<gene>
    <name evidence="2" type="ORF">GPJ16_17185</name>
</gene>
<name>A0A966G286_MICAE</name>
<feature type="signal peptide" evidence="1">
    <location>
        <begin position="1"/>
        <end position="21"/>
    </location>
</feature>
<protein>
    <submittedName>
        <fullName evidence="2">PEP-CTERM sorting domain-containing protein</fullName>
    </submittedName>
</protein>
<evidence type="ECO:0000313" key="2">
    <source>
        <dbReference type="EMBL" id="NCS58540.1"/>
    </source>
</evidence>
<dbReference type="Proteomes" id="UP000799330">
    <property type="component" value="Unassembled WGS sequence"/>
</dbReference>
<dbReference type="NCBIfam" id="TIGR04155">
    <property type="entry name" value="cyano_PEP"/>
    <property type="match status" value="1"/>
</dbReference>
<evidence type="ECO:0000256" key="1">
    <source>
        <dbReference type="SAM" id="SignalP"/>
    </source>
</evidence>
<dbReference type="NCBIfam" id="NF038131">
    <property type="entry name" value="choice_anch_K"/>
    <property type="match status" value="1"/>
</dbReference>
<dbReference type="EMBL" id="JAADAI010000256">
    <property type="protein sequence ID" value="NCS58540.1"/>
    <property type="molecule type" value="Genomic_DNA"/>
</dbReference>
<dbReference type="AlphaFoldDB" id="A0A966G286"/>
<reference evidence="2" key="1">
    <citation type="journal article" date="2019" name="Mol. Ecol.">
        <title>Genome evolution and host-microbiome shifts correspond with intraspecific niche divergence within harmful algal bloom-forming Microcystis aeruginosa.</title>
        <authorList>
            <person name="Jackrel S.L."/>
            <person name="White J.D."/>
            <person name="Evans J.T."/>
            <person name="Buffin K."/>
            <person name="Hayden K."/>
            <person name="Sarnelle O."/>
            <person name="Denef V.J."/>
        </authorList>
    </citation>
    <scope>NUCLEOTIDE SEQUENCE</scope>
    <source>
        <strain evidence="2">G11-04</strain>
    </source>
</reference>
<comment type="caution">
    <text evidence="2">The sequence shown here is derived from an EMBL/GenBank/DDBJ whole genome shotgun (WGS) entry which is preliminary data.</text>
</comment>
<dbReference type="InterPro" id="IPR026374">
    <property type="entry name" value="Cyano_PEP"/>
</dbReference>
<evidence type="ECO:0000313" key="3">
    <source>
        <dbReference type="Proteomes" id="UP000799330"/>
    </source>
</evidence>
<feature type="chain" id="PRO_5037408192" evidence="1">
    <location>
        <begin position="22"/>
        <end position="456"/>
    </location>
</feature>
<dbReference type="InterPro" id="IPR047995">
    <property type="entry name" value="Choice_anch_K"/>
</dbReference>
<accession>A0A966G286</accession>
<dbReference type="InterPro" id="IPR013424">
    <property type="entry name" value="Ice-binding_C"/>
</dbReference>